<dbReference type="PATRIC" id="fig|1434110.4.peg.341"/>
<dbReference type="EMBL" id="CP009516">
    <property type="protein sequence ID" value="AKB76774.1"/>
    <property type="molecule type" value="Genomic_DNA"/>
</dbReference>
<dbReference type="HOGENOM" id="CLU_701348_0_0_2"/>
<feature type="region of interest" description="Disordered" evidence="1">
    <location>
        <begin position="215"/>
        <end position="253"/>
    </location>
</feature>
<dbReference type="PANTHER" id="PTHR13748:SF62">
    <property type="entry name" value="COBW DOMAIN-CONTAINING PROTEIN"/>
    <property type="match status" value="1"/>
</dbReference>
<gene>
    <name evidence="3" type="ORF">MSHOH_0291</name>
</gene>
<dbReference type="InterPro" id="IPR003495">
    <property type="entry name" value="CobW/HypB/UreG_nucleotide-bd"/>
</dbReference>
<feature type="region of interest" description="Disordered" evidence="1">
    <location>
        <begin position="382"/>
        <end position="430"/>
    </location>
</feature>
<keyword evidence="4" id="KW-1185">Reference proteome</keyword>
<dbReference type="InterPro" id="IPR027417">
    <property type="entry name" value="P-loop_NTPase"/>
</dbReference>
<evidence type="ECO:0000313" key="4">
    <source>
        <dbReference type="Proteomes" id="UP000033101"/>
    </source>
</evidence>
<dbReference type="AlphaFoldDB" id="A0A0E3S6D7"/>
<organism evidence="3 4">
    <name type="scientific">Methanosarcina horonobensis HB-1 = JCM 15518</name>
    <dbReference type="NCBI Taxonomy" id="1434110"/>
    <lineage>
        <taxon>Archaea</taxon>
        <taxon>Methanobacteriati</taxon>
        <taxon>Methanobacteriota</taxon>
        <taxon>Stenosarchaea group</taxon>
        <taxon>Methanomicrobia</taxon>
        <taxon>Methanosarcinales</taxon>
        <taxon>Methanosarcinaceae</taxon>
        <taxon>Methanosarcina</taxon>
    </lineage>
</organism>
<name>A0A0E3S6D7_9EURY</name>
<dbReference type="PANTHER" id="PTHR13748">
    <property type="entry name" value="COBW-RELATED"/>
    <property type="match status" value="1"/>
</dbReference>
<dbReference type="GeneID" id="24829412"/>
<dbReference type="GO" id="GO:0005737">
    <property type="term" value="C:cytoplasm"/>
    <property type="evidence" value="ECO:0007669"/>
    <property type="project" value="TreeGrafter"/>
</dbReference>
<protein>
    <submittedName>
        <fullName evidence="3">Putative metal chaperone, involved in Zn homeostasis, GTPase of COG0523 family</fullName>
    </submittedName>
</protein>
<dbReference type="SUPFAM" id="SSF52540">
    <property type="entry name" value="P-loop containing nucleoside triphosphate hydrolases"/>
    <property type="match status" value="1"/>
</dbReference>
<dbReference type="STRING" id="1434110.MSHOH_0291"/>
<dbReference type="Gene3D" id="3.40.50.300">
    <property type="entry name" value="P-loop containing nucleotide triphosphate hydrolases"/>
    <property type="match status" value="1"/>
</dbReference>
<sequence length="455" mass="51406">MEENEDKKMDVIVIGGFLGSGKTTTVINMGKYLAEKGKKVAIIVNEIGEIGIDGDIIKKFGFDTKEITSGCICCTLKMGLRATVDTLMREYKPDILMIEPTGIAFPNSIKNEFKLMNLGEEVKVAPLVTLIDGSRFKHLMKEVKDFAMRQIIDAEILGINKVDLIDSLQIPILEVSVQQLNPAAKIVLLSGKDTGERFESFMQLVLPGVKDIPKKTKEVEKEPESARQEFENSIGASGTDSSEDNSSEIPYNHGDSFKHTVGSYSVEYSLKDGCALSKETARAITTEIMNKIKEKALKLNPEFLGHIKLFLDNGSETVKQSITIYYEEPQEDIFKSNDGATPTFKVLSAVSKVEKEVLKNAVNSSVQETLERMGIEIHQVKHSHDHDHEHGHHHDHDEDDHHEHDHHHHKHDHRKGHSHAEHEHDEDHDHGYHVFDHCEQHAHEKYEHQKLHKVK</sequence>
<feature type="compositionally biased region" description="Basic and acidic residues" evidence="1">
    <location>
        <begin position="418"/>
        <end position="430"/>
    </location>
</feature>
<dbReference type="InterPro" id="IPR051316">
    <property type="entry name" value="Zinc-reg_GTPase_activator"/>
</dbReference>
<dbReference type="Pfam" id="PF02492">
    <property type="entry name" value="cobW"/>
    <property type="match status" value="1"/>
</dbReference>
<evidence type="ECO:0000259" key="2">
    <source>
        <dbReference type="Pfam" id="PF02492"/>
    </source>
</evidence>
<evidence type="ECO:0000256" key="1">
    <source>
        <dbReference type="SAM" id="MobiDB-lite"/>
    </source>
</evidence>
<feature type="compositionally biased region" description="Basic and acidic residues" evidence="1">
    <location>
        <begin position="382"/>
        <end position="403"/>
    </location>
</feature>
<dbReference type="RefSeq" id="WP_239451149.1">
    <property type="nucleotide sequence ID" value="NZ_CP009516.1"/>
</dbReference>
<proteinExistence type="predicted"/>
<dbReference type="CDD" id="cd03112">
    <property type="entry name" value="CobW-like"/>
    <property type="match status" value="1"/>
</dbReference>
<reference evidence="3 4" key="1">
    <citation type="submission" date="2014-07" db="EMBL/GenBank/DDBJ databases">
        <title>Methanogenic archaea and the global carbon cycle.</title>
        <authorList>
            <person name="Henriksen J.R."/>
            <person name="Luke J."/>
            <person name="Reinhart S."/>
            <person name="Benedict M.N."/>
            <person name="Youngblut N.D."/>
            <person name="Metcalf M.E."/>
            <person name="Whitaker R.J."/>
            <person name="Metcalf W.W."/>
        </authorList>
    </citation>
    <scope>NUCLEOTIDE SEQUENCE [LARGE SCALE GENOMIC DNA]</scope>
    <source>
        <strain evidence="3 4">HB-1</strain>
    </source>
</reference>
<accession>A0A0E3S6D7</accession>
<dbReference type="Proteomes" id="UP000033101">
    <property type="component" value="Chromosome"/>
</dbReference>
<feature type="compositionally biased region" description="Basic residues" evidence="1">
    <location>
        <begin position="404"/>
        <end position="417"/>
    </location>
</feature>
<feature type="compositionally biased region" description="Basic and acidic residues" evidence="1">
    <location>
        <begin position="215"/>
        <end position="230"/>
    </location>
</feature>
<feature type="domain" description="CobW/HypB/UreG nucleotide-binding" evidence="2">
    <location>
        <begin position="11"/>
        <end position="187"/>
    </location>
</feature>
<evidence type="ECO:0000313" key="3">
    <source>
        <dbReference type="EMBL" id="AKB76774.1"/>
    </source>
</evidence>
<dbReference type="KEGG" id="mhor:MSHOH_0291"/>